<dbReference type="GO" id="GO:0032259">
    <property type="term" value="P:methylation"/>
    <property type="evidence" value="ECO:0007669"/>
    <property type="project" value="UniProtKB-KW"/>
</dbReference>
<organism evidence="1 2">
    <name type="scientific">Adhaeretor mobilis</name>
    <dbReference type="NCBI Taxonomy" id="1930276"/>
    <lineage>
        <taxon>Bacteria</taxon>
        <taxon>Pseudomonadati</taxon>
        <taxon>Planctomycetota</taxon>
        <taxon>Planctomycetia</taxon>
        <taxon>Pirellulales</taxon>
        <taxon>Lacipirellulaceae</taxon>
        <taxon>Adhaeretor</taxon>
    </lineage>
</organism>
<dbReference type="Proteomes" id="UP000319852">
    <property type="component" value="Chromosome"/>
</dbReference>
<keyword evidence="2" id="KW-1185">Reference proteome</keyword>
<name>A0A517MZW2_9BACT</name>
<dbReference type="AlphaFoldDB" id="A0A517MZW2"/>
<sequence length="323" mass="35803">MPTIAPPTPTDELSPKVAAATKPNHVMLADGRLSDLNGLDRRQLHELQWEQEQKFTHAILAFPKGSQERVMIVGQAYNTICTILAAMQGDDEPLQMGMDKRYIKLVLDLLVQQYNRGSARPALFEVGYGCGSLLDEVRGQGYQIGGIEVSSTMRDQAVGVLGQRHEENLLLGDLRSVDTESLPFQPTVVYWNDVFEHIAPDEIKDYLQTIYGVLAPGGVLVTITPNWLLRPSDVTGDFCPARTEARGLHLKEYSLAEVTSLLKQTGFRRIGTPLASIPGKLIMCGGGGRWVKQRIEPMLDRLPVRLAHLLCRGFAMSITLAWK</sequence>
<dbReference type="SUPFAM" id="SSF53335">
    <property type="entry name" value="S-adenosyl-L-methionine-dependent methyltransferases"/>
    <property type="match status" value="1"/>
</dbReference>
<reference evidence="1 2" key="1">
    <citation type="submission" date="2019-02" db="EMBL/GenBank/DDBJ databases">
        <title>Deep-cultivation of Planctomycetes and their phenomic and genomic characterization uncovers novel biology.</title>
        <authorList>
            <person name="Wiegand S."/>
            <person name="Jogler M."/>
            <person name="Boedeker C."/>
            <person name="Pinto D."/>
            <person name="Vollmers J."/>
            <person name="Rivas-Marin E."/>
            <person name="Kohn T."/>
            <person name="Peeters S.H."/>
            <person name="Heuer A."/>
            <person name="Rast P."/>
            <person name="Oberbeckmann S."/>
            <person name="Bunk B."/>
            <person name="Jeske O."/>
            <person name="Meyerdierks A."/>
            <person name="Storesund J.E."/>
            <person name="Kallscheuer N."/>
            <person name="Luecker S."/>
            <person name="Lage O.M."/>
            <person name="Pohl T."/>
            <person name="Merkel B.J."/>
            <person name="Hornburger P."/>
            <person name="Mueller R.-W."/>
            <person name="Bruemmer F."/>
            <person name="Labrenz M."/>
            <person name="Spormann A.M."/>
            <person name="Op den Camp H."/>
            <person name="Overmann J."/>
            <person name="Amann R."/>
            <person name="Jetten M.S.M."/>
            <person name="Mascher T."/>
            <person name="Medema M.H."/>
            <person name="Devos D.P."/>
            <person name="Kaster A.-K."/>
            <person name="Ovreas L."/>
            <person name="Rohde M."/>
            <person name="Galperin M.Y."/>
            <person name="Jogler C."/>
        </authorList>
    </citation>
    <scope>NUCLEOTIDE SEQUENCE [LARGE SCALE GENOMIC DNA]</scope>
    <source>
        <strain evidence="1 2">HG15A2</strain>
    </source>
</reference>
<evidence type="ECO:0000313" key="2">
    <source>
        <dbReference type="Proteomes" id="UP000319852"/>
    </source>
</evidence>
<evidence type="ECO:0000313" key="1">
    <source>
        <dbReference type="EMBL" id="QDT00421.1"/>
    </source>
</evidence>
<proteinExistence type="predicted"/>
<accession>A0A517MZW2</accession>
<dbReference type="Gene3D" id="3.40.50.150">
    <property type="entry name" value="Vaccinia Virus protein VP39"/>
    <property type="match status" value="1"/>
</dbReference>
<dbReference type="InterPro" id="IPR029063">
    <property type="entry name" value="SAM-dependent_MTases_sf"/>
</dbReference>
<dbReference type="EMBL" id="CP036263">
    <property type="protein sequence ID" value="QDT00421.1"/>
    <property type="molecule type" value="Genomic_DNA"/>
</dbReference>
<keyword evidence="1" id="KW-0808">Transferase</keyword>
<dbReference type="KEGG" id="amob:HG15A2_37590"/>
<dbReference type="GO" id="GO:0008168">
    <property type="term" value="F:methyltransferase activity"/>
    <property type="evidence" value="ECO:0007669"/>
    <property type="project" value="UniProtKB-KW"/>
</dbReference>
<dbReference type="Pfam" id="PF13489">
    <property type="entry name" value="Methyltransf_23"/>
    <property type="match status" value="1"/>
</dbReference>
<dbReference type="RefSeq" id="WP_145061914.1">
    <property type="nucleotide sequence ID" value="NZ_CP036263.1"/>
</dbReference>
<protein>
    <submittedName>
        <fullName evidence="1">Methyltransferase domain protein</fullName>
    </submittedName>
</protein>
<dbReference type="CDD" id="cd02440">
    <property type="entry name" value="AdoMet_MTases"/>
    <property type="match status" value="1"/>
</dbReference>
<keyword evidence="1" id="KW-0489">Methyltransferase</keyword>
<gene>
    <name evidence="1" type="ORF">HG15A2_37590</name>
</gene>
<dbReference type="OrthoDB" id="248336at2"/>